<dbReference type="STRING" id="400727.A0A2T7NJL3"/>
<proteinExistence type="predicted"/>
<evidence type="ECO:0000256" key="1">
    <source>
        <dbReference type="SAM" id="MobiDB-lite"/>
    </source>
</evidence>
<dbReference type="InterPro" id="IPR027417">
    <property type="entry name" value="P-loop_NTPase"/>
</dbReference>
<dbReference type="Gene3D" id="3.40.50.300">
    <property type="entry name" value="P-loop containing nucleotide triphosphate hydrolases"/>
    <property type="match status" value="1"/>
</dbReference>
<feature type="domain" description="Sulfotransferase" evidence="2">
    <location>
        <begin position="230"/>
        <end position="428"/>
    </location>
</feature>
<evidence type="ECO:0000259" key="2">
    <source>
        <dbReference type="Pfam" id="PF00685"/>
    </source>
</evidence>
<feature type="region of interest" description="Disordered" evidence="1">
    <location>
        <begin position="79"/>
        <end position="106"/>
    </location>
</feature>
<protein>
    <recommendedName>
        <fullName evidence="2">Sulfotransferase domain-containing protein</fullName>
    </recommendedName>
</protein>
<name>A0A2T7NJL3_POMCA</name>
<dbReference type="PROSITE" id="PS51257">
    <property type="entry name" value="PROKAR_LIPOPROTEIN"/>
    <property type="match status" value="1"/>
</dbReference>
<organism evidence="3 4">
    <name type="scientific">Pomacea canaliculata</name>
    <name type="common">Golden apple snail</name>
    <dbReference type="NCBI Taxonomy" id="400727"/>
    <lineage>
        <taxon>Eukaryota</taxon>
        <taxon>Metazoa</taxon>
        <taxon>Spiralia</taxon>
        <taxon>Lophotrochozoa</taxon>
        <taxon>Mollusca</taxon>
        <taxon>Gastropoda</taxon>
        <taxon>Caenogastropoda</taxon>
        <taxon>Architaenioglossa</taxon>
        <taxon>Ampullarioidea</taxon>
        <taxon>Ampullariidae</taxon>
        <taxon>Pomacea</taxon>
    </lineage>
</organism>
<gene>
    <name evidence="3" type="ORF">C0Q70_19535</name>
</gene>
<comment type="caution">
    <text evidence="3">The sequence shown here is derived from an EMBL/GenBank/DDBJ whole genome shotgun (WGS) entry which is preliminary data.</text>
</comment>
<dbReference type="AlphaFoldDB" id="A0A2T7NJL3"/>
<dbReference type="Proteomes" id="UP000245119">
    <property type="component" value="Linkage Group LG12"/>
</dbReference>
<accession>A0A2T7NJL3</accession>
<feature type="compositionally biased region" description="Acidic residues" evidence="1">
    <location>
        <begin position="79"/>
        <end position="88"/>
    </location>
</feature>
<dbReference type="GO" id="GO:0019319">
    <property type="term" value="P:hexose biosynthetic process"/>
    <property type="evidence" value="ECO:0007669"/>
    <property type="project" value="TreeGrafter"/>
</dbReference>
<dbReference type="EMBL" id="PZQS01000012">
    <property type="protein sequence ID" value="PVD21362.1"/>
    <property type="molecule type" value="Genomic_DNA"/>
</dbReference>
<reference evidence="3 4" key="1">
    <citation type="submission" date="2018-04" db="EMBL/GenBank/DDBJ databases">
        <title>The genome of golden apple snail Pomacea canaliculata provides insight into stress tolerance and invasive adaptation.</title>
        <authorList>
            <person name="Liu C."/>
            <person name="Liu B."/>
            <person name="Ren Y."/>
            <person name="Zhang Y."/>
            <person name="Wang H."/>
            <person name="Li S."/>
            <person name="Jiang F."/>
            <person name="Yin L."/>
            <person name="Zhang G."/>
            <person name="Qian W."/>
            <person name="Fan W."/>
        </authorList>
    </citation>
    <scope>NUCLEOTIDE SEQUENCE [LARGE SCALE GENOMIC DNA]</scope>
    <source>
        <strain evidence="3">SZHN2017</strain>
        <tissue evidence="3">Muscle</tissue>
    </source>
</reference>
<evidence type="ECO:0000313" key="4">
    <source>
        <dbReference type="Proteomes" id="UP000245119"/>
    </source>
</evidence>
<dbReference type="SUPFAM" id="SSF52540">
    <property type="entry name" value="P-loop containing nucleoside triphosphate hydrolases"/>
    <property type="match status" value="1"/>
</dbReference>
<dbReference type="InterPro" id="IPR000863">
    <property type="entry name" value="Sulfotransferase_dom"/>
</dbReference>
<dbReference type="PANTHER" id="PTHR15723">
    <property type="entry name" value="CARBOHYDRATE SULFOTRANSFERASE 15"/>
    <property type="match status" value="1"/>
</dbReference>
<keyword evidence="4" id="KW-1185">Reference proteome</keyword>
<sequence>MGSSRKVVRWPRRMRVVISAILILGACVVVTLALNSMSRTTLRVRLHSSQERFLREAIQDIQLLPRKLSANSTLYDDDYFDDESDTEGDNTRCNQGKKGDKSGKSKHNLAIKSFDEEDKEAGDDDYIFSLPEEEVRNAVKQRRDKWSRQMSLKRVKRLVSDDMQSDKHLDLTHQVLPTHLENYRNPCFYERERNISECRKGPFTELSSHAGEDNTTKLNTQHRLSCLPYFFVAGFPRSGAGDVMKRLTRHPDVTVPHQTSSEWLNRYRYGEVSTDILWDNQVWPVLPGNEGQLQPRLTNADYLYHLNPKVKVVIVLRDPVHRLYVDYWSQLTSYPFEASSSEFHQIVERCLEVLKTCLKREPVRSCVYDGAEETTDSILRIRTGMYYIMVQDWLRVFPRNQIHVINHETFQSNVEGELAKLFDFLALRQPDDDQLSEMLSIYDIEDDEMEDAVLDDPMEMATRELLRNFYSPWNKLLATVVEDESLLFD</sequence>
<dbReference type="Pfam" id="PF00685">
    <property type="entry name" value="Sulfotransfer_1"/>
    <property type="match status" value="1"/>
</dbReference>
<dbReference type="GO" id="GO:0050659">
    <property type="term" value="F:N-acetylgalactosamine 4-sulfate 6-O-sulfotransferase activity"/>
    <property type="evidence" value="ECO:0007669"/>
    <property type="project" value="TreeGrafter"/>
</dbReference>
<dbReference type="OrthoDB" id="526228at2759"/>
<evidence type="ECO:0000313" key="3">
    <source>
        <dbReference type="EMBL" id="PVD21362.1"/>
    </source>
</evidence>
<dbReference type="InterPro" id="IPR052654">
    <property type="entry name" value="CS_Sulfotransferase"/>
</dbReference>
<dbReference type="PANTHER" id="PTHR15723:SF0">
    <property type="entry name" value="CARBOHYDRATE SULFOTRANSFERASE 15"/>
    <property type="match status" value="1"/>
</dbReference>